<evidence type="ECO:0000256" key="1">
    <source>
        <dbReference type="ARBA" id="ARBA00001933"/>
    </source>
</evidence>
<dbReference type="Proteomes" id="UP000242084">
    <property type="component" value="Chromosome 1"/>
</dbReference>
<comment type="similarity">
    <text evidence="2 6">Belongs to the class-I pyridoxal-phosphate-dependent aminotransferase family.</text>
</comment>
<keyword evidence="9" id="KW-1185">Reference proteome</keyword>
<dbReference type="InterPro" id="IPR050596">
    <property type="entry name" value="AspAT/PAT-like"/>
</dbReference>
<dbReference type="InterPro" id="IPR015421">
    <property type="entry name" value="PyrdxlP-dep_Trfase_major"/>
</dbReference>
<accession>A0A239ZRG8</accession>
<organism evidence="8 9">
    <name type="scientific">Mammaliicoccus stepanovicii</name>
    <dbReference type="NCBI Taxonomy" id="643214"/>
    <lineage>
        <taxon>Bacteria</taxon>
        <taxon>Bacillati</taxon>
        <taxon>Bacillota</taxon>
        <taxon>Bacilli</taxon>
        <taxon>Bacillales</taxon>
        <taxon>Staphylococcaceae</taxon>
        <taxon>Mammaliicoccus</taxon>
    </lineage>
</organism>
<evidence type="ECO:0000256" key="3">
    <source>
        <dbReference type="ARBA" id="ARBA00022576"/>
    </source>
</evidence>
<dbReference type="PANTHER" id="PTHR46383:SF4">
    <property type="entry name" value="AMINOTRANSFERASE"/>
    <property type="match status" value="1"/>
</dbReference>
<keyword evidence="4 6" id="KW-0808">Transferase</keyword>
<proteinExistence type="inferred from homology"/>
<protein>
    <recommendedName>
        <fullName evidence="6">Aminotransferase</fullName>
        <ecNumber evidence="6">2.6.1.-</ecNumber>
    </recommendedName>
</protein>
<evidence type="ECO:0000256" key="6">
    <source>
        <dbReference type="RuleBase" id="RU000481"/>
    </source>
</evidence>
<evidence type="ECO:0000256" key="4">
    <source>
        <dbReference type="ARBA" id="ARBA00022679"/>
    </source>
</evidence>
<dbReference type="GO" id="GO:0030170">
    <property type="term" value="F:pyridoxal phosphate binding"/>
    <property type="evidence" value="ECO:0007669"/>
    <property type="project" value="InterPro"/>
</dbReference>
<dbReference type="GO" id="GO:0008483">
    <property type="term" value="F:transaminase activity"/>
    <property type="evidence" value="ECO:0007669"/>
    <property type="project" value="UniProtKB-KW"/>
</dbReference>
<feature type="domain" description="Aminotransferase class I/classII large" evidence="7">
    <location>
        <begin position="29"/>
        <end position="377"/>
    </location>
</feature>
<evidence type="ECO:0000259" key="7">
    <source>
        <dbReference type="Pfam" id="PF00155"/>
    </source>
</evidence>
<name>A0A239ZRG8_9STAP</name>
<dbReference type="InterPro" id="IPR004838">
    <property type="entry name" value="NHTrfase_class1_PyrdxlP-BS"/>
</dbReference>
<keyword evidence="5" id="KW-0663">Pyridoxal phosphate</keyword>
<dbReference type="Gene3D" id="3.90.1150.10">
    <property type="entry name" value="Aspartate Aminotransferase, domain 1"/>
    <property type="match status" value="1"/>
</dbReference>
<dbReference type="RefSeq" id="WP_095088795.1">
    <property type="nucleotide sequence ID" value="NZ_BMDM01000014.1"/>
</dbReference>
<reference evidence="8 9" key="1">
    <citation type="submission" date="2017-06" db="EMBL/GenBank/DDBJ databases">
        <authorList>
            <consortium name="Pathogen Informatics"/>
        </authorList>
    </citation>
    <scope>NUCLEOTIDE SEQUENCE [LARGE SCALE GENOMIC DNA]</scope>
    <source>
        <strain evidence="8 9">NCTC13839</strain>
    </source>
</reference>
<dbReference type="PANTHER" id="PTHR46383">
    <property type="entry name" value="ASPARTATE AMINOTRANSFERASE"/>
    <property type="match status" value="1"/>
</dbReference>
<dbReference type="Pfam" id="PF00155">
    <property type="entry name" value="Aminotran_1_2"/>
    <property type="match status" value="1"/>
</dbReference>
<comment type="cofactor">
    <cofactor evidence="1 6">
        <name>pyridoxal 5'-phosphate</name>
        <dbReference type="ChEBI" id="CHEBI:597326"/>
    </cofactor>
</comment>
<keyword evidence="3 6" id="KW-0032">Aminotransferase</keyword>
<dbReference type="InterPro" id="IPR015424">
    <property type="entry name" value="PyrdxlP-dep_Trfase"/>
</dbReference>
<dbReference type="OrthoDB" id="9802328at2"/>
<sequence>MQLPLNKFASQLKVSGIRAISNRIPEIDDVINLTVGQPDFHVPQRVKDAMKEAIDHNFTSYSHNAGLIQLREVVKTYYETRFSAHFNTNEILITNGASEALDTALRGIIEQGDEVLIPSPVYAGYVPLIELLGATPVYIDTTHTHLKITPELIKKHITSKTKAILLNYPNNPTGIILNKDEVTAIVDVLKEYPIFIISDEIYAENTFQQSHTSFASYESIKDQCILLGGLSKSHSMTGLRIGFLLGPEYLMKQLTFVHAYNCICANVPSQYAAIEALTHSIDSPKEMNKAYIKRRDYVYERLINMGFIIDEMPQGAFYIFPKISQFGIDDYEFCMKALEDYHVAIVPGSAFTHLGKGYIRISYAYDIESLEIGLNRLEKMIQELF</sequence>
<dbReference type="GO" id="GO:0006520">
    <property type="term" value="P:amino acid metabolic process"/>
    <property type="evidence" value="ECO:0007669"/>
    <property type="project" value="InterPro"/>
</dbReference>
<dbReference type="Gene3D" id="3.40.640.10">
    <property type="entry name" value="Type I PLP-dependent aspartate aminotransferase-like (Major domain)"/>
    <property type="match status" value="1"/>
</dbReference>
<dbReference type="InterPro" id="IPR004839">
    <property type="entry name" value="Aminotransferase_I/II_large"/>
</dbReference>
<evidence type="ECO:0000313" key="9">
    <source>
        <dbReference type="Proteomes" id="UP000242084"/>
    </source>
</evidence>
<dbReference type="AlphaFoldDB" id="A0A239ZRG8"/>
<evidence type="ECO:0000256" key="5">
    <source>
        <dbReference type="ARBA" id="ARBA00022898"/>
    </source>
</evidence>
<dbReference type="FunFam" id="3.40.640.10:FF:000033">
    <property type="entry name" value="Aspartate aminotransferase"/>
    <property type="match status" value="1"/>
</dbReference>
<dbReference type="KEGG" id="sste:SAMEA4384403_1815"/>
<dbReference type="EMBL" id="LT906462">
    <property type="protein sequence ID" value="SNV73617.1"/>
    <property type="molecule type" value="Genomic_DNA"/>
</dbReference>
<dbReference type="CDD" id="cd00609">
    <property type="entry name" value="AAT_like"/>
    <property type="match status" value="1"/>
</dbReference>
<dbReference type="InterPro" id="IPR015422">
    <property type="entry name" value="PyrdxlP-dep_Trfase_small"/>
</dbReference>
<evidence type="ECO:0000256" key="2">
    <source>
        <dbReference type="ARBA" id="ARBA00007441"/>
    </source>
</evidence>
<dbReference type="SUPFAM" id="SSF53383">
    <property type="entry name" value="PLP-dependent transferases"/>
    <property type="match status" value="1"/>
</dbReference>
<dbReference type="PROSITE" id="PS00105">
    <property type="entry name" value="AA_TRANSFER_CLASS_1"/>
    <property type="match status" value="1"/>
</dbReference>
<gene>
    <name evidence="8" type="primary">patA</name>
    <name evidence="8" type="ORF">SAMEA4384403_01815</name>
</gene>
<evidence type="ECO:0000313" key="8">
    <source>
        <dbReference type="EMBL" id="SNV73617.1"/>
    </source>
</evidence>
<dbReference type="EC" id="2.6.1.-" evidence="6"/>